<dbReference type="InParanoid" id="Q5AWL1"/>
<dbReference type="RefSeq" id="XP_680588.1">
    <property type="nucleotide sequence ID" value="XM_675496.1"/>
</dbReference>
<dbReference type="EMBL" id="BN001304">
    <property type="protein sequence ID" value="CBF78625.1"/>
    <property type="molecule type" value="Genomic_DNA"/>
</dbReference>
<dbReference type="HOGENOM" id="CLU_1034489_0_0_1"/>
<organism evidence="1 2">
    <name type="scientific">Emericella nidulans (strain FGSC A4 / ATCC 38163 / CBS 112.46 / NRRL 194 / M139)</name>
    <name type="common">Aspergillus nidulans</name>
    <dbReference type="NCBI Taxonomy" id="227321"/>
    <lineage>
        <taxon>Eukaryota</taxon>
        <taxon>Fungi</taxon>
        <taxon>Dikarya</taxon>
        <taxon>Ascomycota</taxon>
        <taxon>Pezizomycotina</taxon>
        <taxon>Eurotiomycetes</taxon>
        <taxon>Eurotiomycetidae</taxon>
        <taxon>Eurotiales</taxon>
        <taxon>Aspergillaceae</taxon>
        <taxon>Aspergillus</taxon>
        <taxon>Aspergillus subgen. Nidulantes</taxon>
    </lineage>
</organism>
<keyword evidence="2" id="KW-1185">Reference proteome</keyword>
<name>Q5AWL1_EMENI</name>
<reference evidence="2" key="2">
    <citation type="journal article" date="2009" name="Fungal Genet. Biol.">
        <title>The 2008 update of the Aspergillus nidulans genome annotation: a community effort.</title>
        <authorList>
            <person name="Wortman J.R."/>
            <person name="Gilsenan J.M."/>
            <person name="Joardar V."/>
            <person name="Deegan J."/>
            <person name="Clutterbuck J."/>
            <person name="Andersen M.R."/>
            <person name="Archer D."/>
            <person name="Bencina M."/>
            <person name="Braus G."/>
            <person name="Coutinho P."/>
            <person name="von Dohren H."/>
            <person name="Doonan J."/>
            <person name="Driessen A.J."/>
            <person name="Durek P."/>
            <person name="Espeso E."/>
            <person name="Fekete E."/>
            <person name="Flipphi M."/>
            <person name="Estrada C.G."/>
            <person name="Geysens S."/>
            <person name="Goldman G."/>
            <person name="de Groot P.W."/>
            <person name="Hansen K."/>
            <person name="Harris S.D."/>
            <person name="Heinekamp T."/>
            <person name="Helmstaedt K."/>
            <person name="Henrissat B."/>
            <person name="Hofmann G."/>
            <person name="Homan T."/>
            <person name="Horio T."/>
            <person name="Horiuchi H."/>
            <person name="James S."/>
            <person name="Jones M."/>
            <person name="Karaffa L."/>
            <person name="Karanyi Z."/>
            <person name="Kato M."/>
            <person name="Keller N."/>
            <person name="Kelly D.E."/>
            <person name="Kiel J.A."/>
            <person name="Kim J.M."/>
            <person name="van der Klei I.J."/>
            <person name="Klis F.M."/>
            <person name="Kovalchuk A."/>
            <person name="Krasevec N."/>
            <person name="Kubicek C.P."/>
            <person name="Liu B."/>
            <person name="Maccabe A."/>
            <person name="Meyer V."/>
            <person name="Mirabito P."/>
            <person name="Miskei M."/>
            <person name="Mos M."/>
            <person name="Mullins J."/>
            <person name="Nelson D.R."/>
            <person name="Nielsen J."/>
            <person name="Oakley B.R."/>
            <person name="Osmani S.A."/>
            <person name="Pakula T."/>
            <person name="Paszewski A."/>
            <person name="Paulsen I."/>
            <person name="Pilsyk S."/>
            <person name="Pocsi I."/>
            <person name="Punt P.J."/>
            <person name="Ram A.F."/>
            <person name="Ren Q."/>
            <person name="Robellet X."/>
            <person name="Robson G."/>
            <person name="Seiboth B."/>
            <person name="van Solingen P."/>
            <person name="Specht T."/>
            <person name="Sun J."/>
            <person name="Taheri-Talesh N."/>
            <person name="Takeshita N."/>
            <person name="Ussery D."/>
            <person name="vanKuyk P.A."/>
            <person name="Visser H."/>
            <person name="van de Vondervoort P.J."/>
            <person name="de Vries R.P."/>
            <person name="Walton J."/>
            <person name="Xiang X."/>
            <person name="Xiong Y."/>
            <person name="Zeng A.P."/>
            <person name="Brandt B.W."/>
            <person name="Cornell M.J."/>
            <person name="van den Hondel C.A."/>
            <person name="Visser J."/>
            <person name="Oliver S.G."/>
            <person name="Turner G."/>
        </authorList>
    </citation>
    <scope>GENOME REANNOTATION</scope>
    <source>
        <strain evidence="2">FGSC A4 / ATCC 38163 / CBS 112.46 / NRRL 194 / M139</strain>
    </source>
</reference>
<dbReference type="InterPro" id="IPR022190">
    <property type="entry name" value="DUF3716"/>
</dbReference>
<reference evidence="2" key="1">
    <citation type="journal article" date="2005" name="Nature">
        <title>Sequencing of Aspergillus nidulans and comparative analysis with A. fumigatus and A. oryzae.</title>
        <authorList>
            <person name="Galagan J.E."/>
            <person name="Calvo S.E."/>
            <person name="Cuomo C."/>
            <person name="Ma L.J."/>
            <person name="Wortman J.R."/>
            <person name="Batzoglou S."/>
            <person name="Lee S.I."/>
            <person name="Basturkmen M."/>
            <person name="Spevak C.C."/>
            <person name="Clutterbuck J."/>
            <person name="Kapitonov V."/>
            <person name="Jurka J."/>
            <person name="Scazzocchio C."/>
            <person name="Farman M."/>
            <person name="Butler J."/>
            <person name="Purcell S."/>
            <person name="Harris S."/>
            <person name="Braus G.H."/>
            <person name="Draht O."/>
            <person name="Busch S."/>
            <person name="D'Enfert C."/>
            <person name="Bouchier C."/>
            <person name="Goldman G.H."/>
            <person name="Bell-Pedersen D."/>
            <person name="Griffiths-Jones S."/>
            <person name="Doonan J.H."/>
            <person name="Yu J."/>
            <person name="Vienken K."/>
            <person name="Pain A."/>
            <person name="Freitag M."/>
            <person name="Selker E.U."/>
            <person name="Archer D.B."/>
            <person name="Penalva M.A."/>
            <person name="Oakley B.R."/>
            <person name="Momany M."/>
            <person name="Tanaka T."/>
            <person name="Kumagai T."/>
            <person name="Asai K."/>
            <person name="Machida M."/>
            <person name="Nierman W.C."/>
            <person name="Denning D.W."/>
            <person name="Caddick M."/>
            <person name="Hynes M."/>
            <person name="Paoletti M."/>
            <person name="Fischer R."/>
            <person name="Miller B."/>
            <person name="Dyer P."/>
            <person name="Sachs M.S."/>
            <person name="Osmani S.A."/>
            <person name="Birren B.W."/>
        </authorList>
    </citation>
    <scope>NUCLEOTIDE SEQUENCE [LARGE SCALE GENOMIC DNA]</scope>
    <source>
        <strain evidence="2">FGSC A4 / ATCC 38163 / CBS 112.46 / NRRL 194 / M139</strain>
    </source>
</reference>
<accession>Q5AWL1</accession>
<sequence>MACDLHSRTLYSNTHSDKTRNCVVRDKEAKCRDAKAHQVVLQRGITGKDLPIVPSGVEDSVLKDYVGLCDAPAPLIVRNLGWRENNAGEPERKLLDNTRQLQAAFAQTHGSLARTPCAPCASRKGSWKTCVTREYLRTGEKKPTNTDCAKCLFDDRQDCCITLTEASTSSRIRRSSAPSPKTLTHDYELPKQNSMCPFKLEVDYAKDCHHKTELSRWTTAPDENGAVLSFPLGVECWDNLPRLKQACSEMEHHLNIAKVESAIRYLKKT</sequence>
<evidence type="ECO:0000313" key="1">
    <source>
        <dbReference type="EMBL" id="CBF78625.1"/>
    </source>
</evidence>
<gene>
    <name evidence="1" type="ORF">ANIA_07319</name>
</gene>
<evidence type="ECO:0000313" key="2">
    <source>
        <dbReference type="Proteomes" id="UP000000560"/>
    </source>
</evidence>
<protein>
    <submittedName>
        <fullName evidence="1">Uncharacterized protein</fullName>
    </submittedName>
</protein>
<dbReference type="AlphaFoldDB" id="Q5AWL1"/>
<dbReference type="Pfam" id="PF12511">
    <property type="entry name" value="DUF3716"/>
    <property type="match status" value="1"/>
</dbReference>
<dbReference type="Proteomes" id="UP000000560">
    <property type="component" value="Chromosome IV"/>
</dbReference>
<accession>C8VCN4</accession>
<dbReference type="OMA" id="EMEMHLG"/>
<dbReference type="KEGG" id="ani:ANIA_07319"/>
<dbReference type="GeneID" id="2870042"/>
<proteinExistence type="predicted"/>